<keyword evidence="2" id="KW-0732">Signal</keyword>
<dbReference type="NCBIfam" id="TIGR00254">
    <property type="entry name" value="GGDEF"/>
    <property type="match status" value="1"/>
</dbReference>
<feature type="transmembrane region" description="Helical" evidence="1">
    <location>
        <begin position="98"/>
        <end position="119"/>
    </location>
</feature>
<evidence type="ECO:0000256" key="2">
    <source>
        <dbReference type="SAM" id="SignalP"/>
    </source>
</evidence>
<dbReference type="SUPFAM" id="SSF141868">
    <property type="entry name" value="EAL domain-like"/>
    <property type="match status" value="1"/>
</dbReference>
<proteinExistence type="predicted"/>
<feature type="signal peptide" evidence="2">
    <location>
        <begin position="1"/>
        <end position="21"/>
    </location>
</feature>
<dbReference type="Gene3D" id="3.30.70.270">
    <property type="match status" value="1"/>
</dbReference>
<keyword evidence="1" id="KW-0812">Transmembrane</keyword>
<feature type="transmembrane region" description="Helical" evidence="1">
    <location>
        <begin position="264"/>
        <end position="286"/>
    </location>
</feature>
<feature type="transmembrane region" description="Helical" evidence="1">
    <location>
        <begin position="67"/>
        <end position="86"/>
    </location>
</feature>
<accession>A0AAE3VYQ5</accession>
<dbReference type="Proteomes" id="UP001240236">
    <property type="component" value="Unassembled WGS sequence"/>
</dbReference>
<feature type="transmembrane region" description="Helical" evidence="1">
    <location>
        <begin position="131"/>
        <end position="151"/>
    </location>
</feature>
<comment type="caution">
    <text evidence="5">The sequence shown here is derived from an EMBL/GenBank/DDBJ whole genome shotgun (WGS) entry which is preliminary data.</text>
</comment>
<dbReference type="InterPro" id="IPR043128">
    <property type="entry name" value="Rev_trsase/Diguanyl_cyclase"/>
</dbReference>
<dbReference type="Gene3D" id="3.20.20.450">
    <property type="entry name" value="EAL domain"/>
    <property type="match status" value="1"/>
</dbReference>
<dbReference type="RefSeq" id="WP_307239343.1">
    <property type="nucleotide sequence ID" value="NZ_JAUSUZ010000001.1"/>
</dbReference>
<feature type="chain" id="PRO_5042239196" evidence="2">
    <location>
        <begin position="22"/>
        <end position="757"/>
    </location>
</feature>
<dbReference type="InterPro" id="IPR052155">
    <property type="entry name" value="Biofilm_reg_signaling"/>
</dbReference>
<feature type="transmembrane region" description="Helical" evidence="1">
    <location>
        <begin position="232"/>
        <end position="252"/>
    </location>
</feature>
<dbReference type="CDD" id="cd01949">
    <property type="entry name" value="GGDEF"/>
    <property type="match status" value="1"/>
</dbReference>
<organism evidence="5 6">
    <name type="scientific">Catenuloplanes indicus</name>
    <dbReference type="NCBI Taxonomy" id="137267"/>
    <lineage>
        <taxon>Bacteria</taxon>
        <taxon>Bacillati</taxon>
        <taxon>Actinomycetota</taxon>
        <taxon>Actinomycetes</taxon>
        <taxon>Micromonosporales</taxon>
        <taxon>Micromonosporaceae</taxon>
        <taxon>Catenuloplanes</taxon>
    </lineage>
</organism>
<feature type="transmembrane region" description="Helical" evidence="1">
    <location>
        <begin position="163"/>
        <end position="187"/>
    </location>
</feature>
<evidence type="ECO:0000256" key="1">
    <source>
        <dbReference type="SAM" id="Phobius"/>
    </source>
</evidence>
<dbReference type="PANTHER" id="PTHR44757:SF2">
    <property type="entry name" value="BIOFILM ARCHITECTURE MAINTENANCE PROTEIN MBAA"/>
    <property type="match status" value="1"/>
</dbReference>
<dbReference type="Pfam" id="PF00563">
    <property type="entry name" value="EAL"/>
    <property type="match status" value="1"/>
</dbReference>
<evidence type="ECO:0000259" key="3">
    <source>
        <dbReference type="PROSITE" id="PS50883"/>
    </source>
</evidence>
<dbReference type="InterPro" id="IPR029787">
    <property type="entry name" value="Nucleotide_cyclase"/>
</dbReference>
<evidence type="ECO:0000313" key="6">
    <source>
        <dbReference type="Proteomes" id="UP001240236"/>
    </source>
</evidence>
<keyword evidence="1" id="KW-1133">Transmembrane helix</keyword>
<keyword evidence="6" id="KW-1185">Reference proteome</keyword>
<protein>
    <submittedName>
        <fullName evidence="5">Diguanylate cyclase (GGDEF)-like protein</fullName>
    </submittedName>
</protein>
<evidence type="ECO:0000313" key="5">
    <source>
        <dbReference type="EMBL" id="MDQ0366191.1"/>
    </source>
</evidence>
<gene>
    <name evidence="5" type="ORF">J2S42_002860</name>
</gene>
<feature type="transmembrane region" description="Helical" evidence="1">
    <location>
        <begin position="199"/>
        <end position="220"/>
    </location>
</feature>
<dbReference type="EMBL" id="JAUSUZ010000001">
    <property type="protein sequence ID" value="MDQ0366191.1"/>
    <property type="molecule type" value="Genomic_DNA"/>
</dbReference>
<keyword evidence="1" id="KW-0472">Membrane</keyword>
<reference evidence="5 6" key="1">
    <citation type="submission" date="2023-07" db="EMBL/GenBank/DDBJ databases">
        <title>Sequencing the genomes of 1000 actinobacteria strains.</title>
        <authorList>
            <person name="Klenk H.-P."/>
        </authorList>
    </citation>
    <scope>NUCLEOTIDE SEQUENCE [LARGE SCALE GENOMIC DNA]</scope>
    <source>
        <strain evidence="5 6">DSM 44709</strain>
    </source>
</reference>
<sequence>MTRVSRTVVAAACAMLFAVLAAGLLPAAGALGSGLSSLVTLAVAGVATVLCARAARRAGHRRSRASWSLQGAACVAWSFGPASWAWQDLVEQAPPMPSPLVVGARMTFFALLFAAVWTTSRAVGVRARLRMALDGVVAAAAVFIVAWGTFFEEIWLQAGQDRLYVACGLCYVLGDMVLLIFWIVLVLTEFPAGERRGPLLMVASLVTVMLADTAFTYLVLHEGRPFGAINPGVWTLAIGLYGMAALVYRGGDTPRREPVAGSRFAIYGPYLPIVPTAIFCGFQIAAGRTPDGAANMGLIVLFAAVLVRQVVVLGENRLLLRRLAGSESVLRYKATHDSLTGLGNRAKLTARLRELLPAPPARISLIFLDLDDFKEVNDSLGHVAGDTVLTTVGRRLTGVLRRTDTVVRLGGDEFAVLLEDFDGDPRALARRMLETFQEPFELDGRRIALGASIGLVEVAAGDLRDAMEVLRDADVAMYAVKRAGKNNVQLFNPGMHHTTSEELELRADLVTALDTGALHAAYQPICHAATGEIRGFEALARWTHPVRGPIRPDRFIAIAERAHLSRRITSFMLDRALSDLRSWIDAGASPALKVTVNIGAAELGDPSLPGRLVDALARANLAGENLVVEITETALMDDDPDHVLAAIRRIQSLGIDLAIDDFGTGYSSLARLSRFNVEALKIDKLFVGDLGTPRGRDMITALIALARSCGMVTVAEGVEEPFQRDALRDLGCDFLQGYLLSRPVPAADVLPLLAAKV</sequence>
<dbReference type="Pfam" id="PF00990">
    <property type="entry name" value="GGDEF"/>
    <property type="match status" value="1"/>
</dbReference>
<dbReference type="PROSITE" id="PS50887">
    <property type="entry name" value="GGDEF"/>
    <property type="match status" value="1"/>
</dbReference>
<name>A0AAE3VYQ5_9ACTN</name>
<dbReference type="SMART" id="SM00267">
    <property type="entry name" value="GGDEF"/>
    <property type="match status" value="1"/>
</dbReference>
<feature type="transmembrane region" description="Helical" evidence="1">
    <location>
        <begin position="31"/>
        <end position="55"/>
    </location>
</feature>
<dbReference type="SUPFAM" id="SSF55073">
    <property type="entry name" value="Nucleotide cyclase"/>
    <property type="match status" value="1"/>
</dbReference>
<dbReference type="SMART" id="SM00052">
    <property type="entry name" value="EAL"/>
    <property type="match status" value="1"/>
</dbReference>
<feature type="domain" description="EAL" evidence="3">
    <location>
        <begin position="502"/>
        <end position="757"/>
    </location>
</feature>
<dbReference type="PANTHER" id="PTHR44757">
    <property type="entry name" value="DIGUANYLATE CYCLASE DGCP"/>
    <property type="match status" value="1"/>
</dbReference>
<dbReference type="InterPro" id="IPR000160">
    <property type="entry name" value="GGDEF_dom"/>
</dbReference>
<dbReference type="PROSITE" id="PS50883">
    <property type="entry name" value="EAL"/>
    <property type="match status" value="1"/>
</dbReference>
<dbReference type="InterPro" id="IPR001633">
    <property type="entry name" value="EAL_dom"/>
</dbReference>
<evidence type="ECO:0000259" key="4">
    <source>
        <dbReference type="PROSITE" id="PS50887"/>
    </source>
</evidence>
<dbReference type="AlphaFoldDB" id="A0AAE3VYQ5"/>
<feature type="domain" description="GGDEF" evidence="4">
    <location>
        <begin position="361"/>
        <end position="493"/>
    </location>
</feature>
<dbReference type="InterPro" id="IPR035919">
    <property type="entry name" value="EAL_sf"/>
</dbReference>
<dbReference type="CDD" id="cd01948">
    <property type="entry name" value="EAL"/>
    <property type="match status" value="1"/>
</dbReference>